<organism evidence="1">
    <name type="scientific">Arundo donax</name>
    <name type="common">Giant reed</name>
    <name type="synonym">Donax arundinaceus</name>
    <dbReference type="NCBI Taxonomy" id="35708"/>
    <lineage>
        <taxon>Eukaryota</taxon>
        <taxon>Viridiplantae</taxon>
        <taxon>Streptophyta</taxon>
        <taxon>Embryophyta</taxon>
        <taxon>Tracheophyta</taxon>
        <taxon>Spermatophyta</taxon>
        <taxon>Magnoliopsida</taxon>
        <taxon>Liliopsida</taxon>
        <taxon>Poales</taxon>
        <taxon>Poaceae</taxon>
        <taxon>PACMAD clade</taxon>
        <taxon>Arundinoideae</taxon>
        <taxon>Arundineae</taxon>
        <taxon>Arundo</taxon>
    </lineage>
</organism>
<reference evidence="1" key="1">
    <citation type="submission" date="2014-09" db="EMBL/GenBank/DDBJ databases">
        <authorList>
            <person name="Magalhaes I.L.F."/>
            <person name="Oliveira U."/>
            <person name="Santos F.R."/>
            <person name="Vidigal T.H.D.A."/>
            <person name="Brescovit A.D."/>
            <person name="Santos A.J."/>
        </authorList>
    </citation>
    <scope>NUCLEOTIDE SEQUENCE</scope>
    <source>
        <tissue evidence="1">Shoot tissue taken approximately 20 cm above the soil surface</tissue>
    </source>
</reference>
<protein>
    <submittedName>
        <fullName evidence="1">Uncharacterized protein</fullName>
    </submittedName>
</protein>
<sequence>MTSYAHKGNYYFNLKLIIQYAMTLVTQMFTCGSIRCHSIRK</sequence>
<dbReference type="EMBL" id="GBRH01227873">
    <property type="protein sequence ID" value="JAD70022.1"/>
    <property type="molecule type" value="Transcribed_RNA"/>
</dbReference>
<accession>A0A0A9CEV1</accession>
<proteinExistence type="predicted"/>
<dbReference type="AlphaFoldDB" id="A0A0A9CEV1"/>
<name>A0A0A9CEV1_ARUDO</name>
<reference evidence="1" key="2">
    <citation type="journal article" date="2015" name="Data Brief">
        <title>Shoot transcriptome of the giant reed, Arundo donax.</title>
        <authorList>
            <person name="Barrero R.A."/>
            <person name="Guerrero F.D."/>
            <person name="Moolhuijzen P."/>
            <person name="Goolsby J.A."/>
            <person name="Tidwell J."/>
            <person name="Bellgard S.E."/>
            <person name="Bellgard M.I."/>
        </authorList>
    </citation>
    <scope>NUCLEOTIDE SEQUENCE</scope>
    <source>
        <tissue evidence="1">Shoot tissue taken approximately 20 cm above the soil surface</tissue>
    </source>
</reference>
<evidence type="ECO:0000313" key="1">
    <source>
        <dbReference type="EMBL" id="JAD70022.1"/>
    </source>
</evidence>